<keyword evidence="4" id="KW-1185">Reference proteome</keyword>
<protein>
    <recommendedName>
        <fullName evidence="5">Secreted protein</fullName>
    </recommendedName>
</protein>
<keyword evidence="2" id="KW-0732">Signal</keyword>
<feature type="region of interest" description="Disordered" evidence="1">
    <location>
        <begin position="166"/>
        <end position="196"/>
    </location>
</feature>
<proteinExistence type="predicted"/>
<organism evidence="3 4">
    <name type="scientific">Brevibacterium gallinarum</name>
    <dbReference type="NCBI Taxonomy" id="2762220"/>
    <lineage>
        <taxon>Bacteria</taxon>
        <taxon>Bacillati</taxon>
        <taxon>Actinomycetota</taxon>
        <taxon>Actinomycetes</taxon>
        <taxon>Micrococcales</taxon>
        <taxon>Brevibacteriaceae</taxon>
        <taxon>Brevibacterium</taxon>
    </lineage>
</organism>
<dbReference type="PROSITE" id="PS51257">
    <property type="entry name" value="PROKAR_LIPOPROTEIN"/>
    <property type="match status" value="1"/>
</dbReference>
<evidence type="ECO:0000313" key="3">
    <source>
        <dbReference type="EMBL" id="MBD8020209.1"/>
    </source>
</evidence>
<feature type="region of interest" description="Disordered" evidence="1">
    <location>
        <begin position="82"/>
        <end position="127"/>
    </location>
</feature>
<name>A0ABR8WT10_9MICO</name>
<feature type="region of interest" description="Disordered" evidence="1">
    <location>
        <begin position="26"/>
        <end position="69"/>
    </location>
</feature>
<feature type="compositionally biased region" description="Acidic residues" evidence="1">
    <location>
        <begin position="97"/>
        <end position="114"/>
    </location>
</feature>
<reference evidence="3 4" key="1">
    <citation type="submission" date="2020-08" db="EMBL/GenBank/DDBJ databases">
        <title>A Genomic Blueprint of the Chicken Gut Microbiome.</title>
        <authorList>
            <person name="Gilroy R."/>
            <person name="Ravi A."/>
            <person name="Getino M."/>
            <person name="Pursley I."/>
            <person name="Horton D.L."/>
            <person name="Alikhan N.-F."/>
            <person name="Baker D."/>
            <person name="Gharbi K."/>
            <person name="Hall N."/>
            <person name="Watson M."/>
            <person name="Adriaenssens E.M."/>
            <person name="Foster-Nyarko E."/>
            <person name="Jarju S."/>
            <person name="Secka A."/>
            <person name="Antonio M."/>
            <person name="Oren A."/>
            <person name="Chaudhuri R."/>
            <person name="La Ragione R.M."/>
            <person name="Hildebrand F."/>
            <person name="Pallen M.J."/>
        </authorList>
    </citation>
    <scope>NUCLEOTIDE SEQUENCE [LARGE SCALE GENOMIC DNA]</scope>
    <source>
        <strain evidence="3 4">Re57</strain>
    </source>
</reference>
<dbReference type="RefSeq" id="WP_191725696.1">
    <property type="nucleotide sequence ID" value="NZ_JACSPY010000003.1"/>
</dbReference>
<dbReference type="Proteomes" id="UP000651517">
    <property type="component" value="Unassembled WGS sequence"/>
</dbReference>
<feature type="chain" id="PRO_5045565565" description="Secreted protein" evidence="2">
    <location>
        <begin position="17"/>
        <end position="204"/>
    </location>
</feature>
<feature type="compositionally biased region" description="Polar residues" evidence="1">
    <location>
        <begin position="166"/>
        <end position="181"/>
    </location>
</feature>
<feature type="compositionally biased region" description="Low complexity" evidence="1">
    <location>
        <begin position="31"/>
        <end position="42"/>
    </location>
</feature>
<accession>A0ABR8WT10</accession>
<evidence type="ECO:0000256" key="1">
    <source>
        <dbReference type="SAM" id="MobiDB-lite"/>
    </source>
</evidence>
<dbReference type="EMBL" id="JACSPY010000003">
    <property type="protein sequence ID" value="MBD8020209.1"/>
    <property type="molecule type" value="Genomic_DNA"/>
</dbReference>
<gene>
    <name evidence="3" type="ORF">H9634_05360</name>
</gene>
<evidence type="ECO:0000256" key="2">
    <source>
        <dbReference type="SAM" id="SignalP"/>
    </source>
</evidence>
<feature type="signal peptide" evidence="2">
    <location>
        <begin position="1"/>
        <end position="16"/>
    </location>
</feature>
<evidence type="ECO:0008006" key="5">
    <source>
        <dbReference type="Google" id="ProtNLM"/>
    </source>
</evidence>
<evidence type="ECO:0000313" key="4">
    <source>
        <dbReference type="Proteomes" id="UP000651517"/>
    </source>
</evidence>
<comment type="caution">
    <text evidence="3">The sequence shown here is derived from an EMBL/GenBank/DDBJ whole genome shotgun (WGS) entry which is preliminary data.</text>
</comment>
<sequence length="204" mass="21019">MIQRTALTTSALAVSAALILSGCTGDDAPASEEQTATETAAAENEETAASGGDEQTAYGELIDGFPATIEPLPEAEIVSSTLSPLDEQPAEGKDAEATEAPEGEDGADGEDGAEGENAPADSERIGVSLVQLSEKSEEEILKFYTDSLKDKGFETVGDAAKEGDVTTQAFHDTKNDQTLSLTVGPGPDDDADNRQVTVGGVVLR</sequence>